<comment type="similarity">
    <text evidence="1">Belongs to the TRAPP small subunits family. BET3 subfamily.</text>
</comment>
<reference evidence="4" key="1">
    <citation type="submission" date="2015-01" db="EMBL/GenBank/DDBJ databases">
        <title>The Genome Sequence of Cryptococcus gattii MMRL2647.</title>
        <authorList>
            <consortium name="The Broad Institute Genomics Platform"/>
            <person name="Cuomo C."/>
            <person name="Litvintseva A."/>
            <person name="Chen Y."/>
            <person name="Heitman J."/>
            <person name="Sun S."/>
            <person name="Springer D."/>
            <person name="Dromer F."/>
            <person name="Young S."/>
            <person name="Zeng Q."/>
            <person name="Gargeya S."/>
            <person name="Abouelleil A."/>
            <person name="Alvarado L."/>
            <person name="Chapman S.B."/>
            <person name="Gainer-Dewar J."/>
            <person name="Goldberg J."/>
            <person name="Griggs A."/>
            <person name="Gujja S."/>
            <person name="Hansen M."/>
            <person name="Howarth C."/>
            <person name="Imamovic A."/>
            <person name="Larimer J."/>
            <person name="Murphy C."/>
            <person name="Naylor J."/>
            <person name="Pearson M."/>
            <person name="Priest M."/>
            <person name="Roberts A."/>
            <person name="Saif S."/>
            <person name="Shea T."/>
            <person name="Sykes S."/>
            <person name="Wortman J."/>
            <person name="Nusbaum C."/>
            <person name="Birren B."/>
        </authorList>
    </citation>
    <scope>NUCLEOTIDE SEQUENCE [LARGE SCALE GENOMIC DNA]</scope>
    <source>
        <strain evidence="4">IND107</strain>
    </source>
</reference>
<evidence type="ECO:0000313" key="4">
    <source>
        <dbReference type="Proteomes" id="UP000054399"/>
    </source>
</evidence>
<feature type="compositionally biased region" description="Polar residues" evidence="2">
    <location>
        <begin position="264"/>
        <end position="276"/>
    </location>
</feature>
<dbReference type="InterPro" id="IPR007194">
    <property type="entry name" value="TRAPP_component"/>
</dbReference>
<dbReference type="CDD" id="cd14944">
    <property type="entry name" value="TRAPPC6A_Trs33"/>
    <property type="match status" value="1"/>
</dbReference>
<dbReference type="Gene3D" id="3.30.1380.20">
    <property type="entry name" value="Trafficking protein particle complex subunit 3"/>
    <property type="match status" value="1"/>
</dbReference>
<dbReference type="PANTHER" id="PTHR12817:SF0">
    <property type="entry name" value="GEO08327P1"/>
    <property type="match status" value="1"/>
</dbReference>
<evidence type="ECO:0000256" key="1">
    <source>
        <dbReference type="ARBA" id="ARBA00006218"/>
    </source>
</evidence>
<dbReference type="RefSeq" id="XP_066614041.1">
    <property type="nucleotide sequence ID" value="XM_066757657.1"/>
</dbReference>
<organism evidence="3 4">
    <name type="scientific">Cryptococcus tetragattii IND107</name>
    <dbReference type="NCBI Taxonomy" id="1296105"/>
    <lineage>
        <taxon>Eukaryota</taxon>
        <taxon>Fungi</taxon>
        <taxon>Dikarya</taxon>
        <taxon>Basidiomycota</taxon>
        <taxon>Agaricomycotina</taxon>
        <taxon>Tremellomycetes</taxon>
        <taxon>Tremellales</taxon>
        <taxon>Cryptococcaceae</taxon>
        <taxon>Cryptococcus</taxon>
        <taxon>Cryptococcus gattii species complex</taxon>
    </lineage>
</organism>
<keyword evidence="4" id="KW-1185">Reference proteome</keyword>
<proteinExistence type="inferred from homology"/>
<accession>A0ABR3BSU7</accession>
<dbReference type="GeneID" id="91990013"/>
<comment type="caution">
    <text evidence="3">The sequence shown here is derived from an EMBL/GenBank/DDBJ whole genome shotgun (WGS) entry which is preliminary data.</text>
</comment>
<name>A0ABR3BSU7_9TREE</name>
<dbReference type="EMBL" id="ATAM02000005">
    <property type="protein sequence ID" value="KAL0249854.1"/>
    <property type="molecule type" value="Genomic_DNA"/>
</dbReference>
<dbReference type="Pfam" id="PF04051">
    <property type="entry name" value="TRAPP"/>
    <property type="match status" value="1"/>
</dbReference>
<sequence length="276" mass="29738">MSRPSSTSTHIAIAPTVPPVLHILANPPPTLIDVQLPGYLLPPTFDLLRESSAHVIRKKKKEEDELRSEGLLPPLNEKDAKDESRLIEEELSKRIERIGLMVGGFIAEKLTLARPPISAHLDIIKFICKDLFLYVYSKQIDNLRTNHRGVYVLQSNAFPPLVPLSSYKGSAADMDAANTHLIFPQALIQGALHRLGMNAVVSAESSSLPQCTFQIRTLKSSNVPSTPMGGTPNPQPTTQRQAPVPISAAGHGQAAPGSPVMNVAGNSSTTGLGINQ</sequence>
<dbReference type="SUPFAM" id="SSF111126">
    <property type="entry name" value="Ligand-binding domain in the NO signalling and Golgi transport"/>
    <property type="match status" value="1"/>
</dbReference>
<dbReference type="InterPro" id="IPR024096">
    <property type="entry name" value="NO_sig/Golgi_transp_ligand-bd"/>
</dbReference>
<gene>
    <name evidence="3" type="ORF">I308_103157</name>
</gene>
<dbReference type="Proteomes" id="UP000054399">
    <property type="component" value="Unassembled WGS sequence"/>
</dbReference>
<protein>
    <recommendedName>
        <fullName evidence="5">Transporter particle component</fullName>
    </recommendedName>
</protein>
<evidence type="ECO:0000256" key="2">
    <source>
        <dbReference type="SAM" id="MobiDB-lite"/>
    </source>
</evidence>
<feature type="region of interest" description="Disordered" evidence="2">
    <location>
        <begin position="219"/>
        <end position="276"/>
    </location>
</feature>
<dbReference type="InterPro" id="IPR037992">
    <property type="entry name" value="TRAPPC6/Trs33"/>
</dbReference>
<evidence type="ECO:0008006" key="5">
    <source>
        <dbReference type="Google" id="ProtNLM"/>
    </source>
</evidence>
<dbReference type="PANTHER" id="PTHR12817">
    <property type="entry name" value="TRAFFICKING PROTEIN PARTICLE COMPLEX SUBUNIT 6B"/>
    <property type="match status" value="1"/>
</dbReference>
<reference evidence="3 4" key="2">
    <citation type="submission" date="2024-01" db="EMBL/GenBank/DDBJ databases">
        <title>Comparative genomics of Cryptococcus and Kwoniella reveals pathogenesis evolution and contrasting modes of karyotype evolution via chromosome fusion or intercentromeric recombination.</title>
        <authorList>
            <person name="Coelho M.A."/>
            <person name="David-Palma M."/>
            <person name="Shea T."/>
            <person name="Bowers K."/>
            <person name="Mcginley-Smith S."/>
            <person name="Mohammad A.W."/>
            <person name="Gnirke A."/>
            <person name="Yurkov A.M."/>
            <person name="Nowrousian M."/>
            <person name="Sun S."/>
            <person name="Cuomo C.A."/>
            <person name="Heitman J."/>
        </authorList>
    </citation>
    <scope>NUCLEOTIDE SEQUENCE [LARGE SCALE GENOMIC DNA]</scope>
    <source>
        <strain evidence="3 4">IND107</strain>
    </source>
</reference>
<evidence type="ECO:0000313" key="3">
    <source>
        <dbReference type="EMBL" id="KAL0249854.1"/>
    </source>
</evidence>